<dbReference type="Pfam" id="PF04545">
    <property type="entry name" value="Sigma70_r4"/>
    <property type="match status" value="1"/>
</dbReference>
<evidence type="ECO:0000256" key="2">
    <source>
        <dbReference type="ARBA" id="ARBA00023082"/>
    </source>
</evidence>
<dbReference type="Pfam" id="PF04539">
    <property type="entry name" value="Sigma70_r3"/>
    <property type="match status" value="1"/>
</dbReference>
<organism evidence="6 7">
    <name type="scientific">Candidatus Enterococcus willemsii</name>
    <dbReference type="NCBI Taxonomy" id="1857215"/>
    <lineage>
        <taxon>Bacteria</taxon>
        <taxon>Bacillati</taxon>
        <taxon>Bacillota</taxon>
        <taxon>Bacilli</taxon>
        <taxon>Lactobacillales</taxon>
        <taxon>Enterococcaceae</taxon>
        <taxon>Enterococcus</taxon>
    </lineage>
</organism>
<accession>A0ABQ6YWU2</accession>
<evidence type="ECO:0000256" key="4">
    <source>
        <dbReference type="ARBA" id="ARBA00023163"/>
    </source>
</evidence>
<dbReference type="InterPro" id="IPR012845">
    <property type="entry name" value="RNA_pol_sigma_FliA_WhiG"/>
</dbReference>
<dbReference type="PROSITE" id="PS00716">
    <property type="entry name" value="SIGMA70_2"/>
    <property type="match status" value="1"/>
</dbReference>
<dbReference type="InterPro" id="IPR007627">
    <property type="entry name" value="RNA_pol_sigma70_r2"/>
</dbReference>
<evidence type="ECO:0000313" key="6">
    <source>
        <dbReference type="EMBL" id="KAF1302022.1"/>
    </source>
</evidence>
<dbReference type="InterPro" id="IPR007630">
    <property type="entry name" value="RNA_pol_sigma70_r4"/>
</dbReference>
<dbReference type="PANTHER" id="PTHR30385:SF7">
    <property type="entry name" value="RNA POLYMERASE SIGMA FACTOR FLIA"/>
    <property type="match status" value="1"/>
</dbReference>
<dbReference type="Gene3D" id="1.10.1740.10">
    <property type="match status" value="1"/>
</dbReference>
<evidence type="ECO:0000259" key="5">
    <source>
        <dbReference type="PROSITE" id="PS00716"/>
    </source>
</evidence>
<dbReference type="Gene3D" id="1.20.140.160">
    <property type="match status" value="1"/>
</dbReference>
<protein>
    <submittedName>
        <fullName evidence="6">RNA polymerase</fullName>
    </submittedName>
</protein>
<dbReference type="CDD" id="cd06171">
    <property type="entry name" value="Sigma70_r4"/>
    <property type="match status" value="1"/>
</dbReference>
<proteinExistence type="predicted"/>
<keyword evidence="7" id="KW-1185">Reference proteome</keyword>
<dbReference type="SUPFAM" id="SSF88659">
    <property type="entry name" value="Sigma3 and sigma4 domains of RNA polymerase sigma factors"/>
    <property type="match status" value="2"/>
</dbReference>
<dbReference type="PANTHER" id="PTHR30385">
    <property type="entry name" value="SIGMA FACTOR F FLAGELLAR"/>
    <property type="match status" value="1"/>
</dbReference>
<dbReference type="InterPro" id="IPR000943">
    <property type="entry name" value="RNA_pol_sigma70"/>
</dbReference>
<sequence length="236" mass="27264">MYEMSMEEEIMKYLPLVERVVNRIGIKNHEYEPGDLFNIGVIGLMDAIHKFDASKKVPFESYAAIRIRGAVIDEVRKNAKLSRYKMANVNAYYKAKQDLEQTLKREVTDSEVCTEMKINQSQLADIFDSIHYLASISLEDTLFNQEDDGVELKDTLRDTSTKSAEEQLLDTEHKDALQHSIEQLTEREQLLLSLYYKEELTLREIAEVLEISIARVSQIHGKTISKLKKLIEEEMA</sequence>
<reference evidence="6 7" key="1">
    <citation type="submission" date="2016-06" db="EMBL/GenBank/DDBJ databases">
        <title>Four novel species of enterococci isolated from chicken manure.</title>
        <authorList>
            <person name="Van Tyne D."/>
        </authorList>
    </citation>
    <scope>NUCLEOTIDE SEQUENCE [LARGE SCALE GENOMIC DNA]</scope>
    <source>
        <strain evidence="6 7">CU12B</strain>
    </source>
</reference>
<dbReference type="SUPFAM" id="SSF88946">
    <property type="entry name" value="Sigma2 domain of RNA polymerase sigma factors"/>
    <property type="match status" value="1"/>
</dbReference>
<dbReference type="Proteomes" id="UP000782705">
    <property type="component" value="Unassembled WGS sequence"/>
</dbReference>
<dbReference type="InterPro" id="IPR007624">
    <property type="entry name" value="RNA_pol_sigma70_r3"/>
</dbReference>
<dbReference type="NCBIfam" id="TIGR02937">
    <property type="entry name" value="sigma70-ECF"/>
    <property type="match status" value="1"/>
</dbReference>
<comment type="caution">
    <text evidence="6">The sequence shown here is derived from an EMBL/GenBank/DDBJ whole genome shotgun (WGS) entry which is preliminary data.</text>
</comment>
<evidence type="ECO:0000256" key="1">
    <source>
        <dbReference type="ARBA" id="ARBA00023015"/>
    </source>
</evidence>
<dbReference type="RefSeq" id="WP_161903003.1">
    <property type="nucleotide sequence ID" value="NZ_MAEL01000054.1"/>
</dbReference>
<dbReference type="NCBIfam" id="TIGR02479">
    <property type="entry name" value="FliA_WhiG"/>
    <property type="match status" value="1"/>
</dbReference>
<keyword evidence="4" id="KW-0804">Transcription</keyword>
<evidence type="ECO:0000313" key="7">
    <source>
        <dbReference type="Proteomes" id="UP000782705"/>
    </source>
</evidence>
<evidence type="ECO:0000256" key="3">
    <source>
        <dbReference type="ARBA" id="ARBA00023125"/>
    </source>
</evidence>
<dbReference type="InterPro" id="IPR013325">
    <property type="entry name" value="RNA_pol_sigma_r2"/>
</dbReference>
<keyword evidence="1" id="KW-0805">Transcription regulation</keyword>
<keyword evidence="2" id="KW-0731">Sigma factor</keyword>
<name>A0ABQ6YWU2_9ENTE</name>
<dbReference type="EMBL" id="MAEL01000054">
    <property type="protein sequence ID" value="KAF1302022.1"/>
    <property type="molecule type" value="Genomic_DNA"/>
</dbReference>
<dbReference type="InterPro" id="IPR013324">
    <property type="entry name" value="RNA_pol_sigma_r3/r4-like"/>
</dbReference>
<feature type="domain" description="RNA polymerase sigma-70" evidence="5">
    <location>
        <begin position="201"/>
        <end position="227"/>
    </location>
</feature>
<dbReference type="Pfam" id="PF04542">
    <property type="entry name" value="Sigma70_r2"/>
    <property type="match status" value="1"/>
</dbReference>
<gene>
    <name evidence="6" type="ORF">BAU17_01240</name>
</gene>
<dbReference type="InterPro" id="IPR014284">
    <property type="entry name" value="RNA_pol_sigma-70_dom"/>
</dbReference>
<keyword evidence="3" id="KW-0238">DNA-binding</keyword>
<dbReference type="PRINTS" id="PR00046">
    <property type="entry name" value="SIGMA70FCT"/>
</dbReference>